<name>A0ABR1DLH3_NECAM</name>
<dbReference type="Proteomes" id="UP001303046">
    <property type="component" value="Unassembled WGS sequence"/>
</dbReference>
<comment type="caution">
    <text evidence="2">The sequence shown here is derived from an EMBL/GenBank/DDBJ whole genome shotgun (WGS) entry which is preliminary data.</text>
</comment>
<reference evidence="2 3" key="1">
    <citation type="submission" date="2023-08" db="EMBL/GenBank/DDBJ databases">
        <title>A Necator americanus chromosomal reference genome.</title>
        <authorList>
            <person name="Ilik V."/>
            <person name="Petrzelkova K.J."/>
            <person name="Pardy F."/>
            <person name="Fuh T."/>
            <person name="Niatou-Singa F.S."/>
            <person name="Gouil Q."/>
            <person name="Baker L."/>
            <person name="Ritchie M.E."/>
            <person name="Jex A.R."/>
            <person name="Gazzola D."/>
            <person name="Li H."/>
            <person name="Toshio Fujiwara R."/>
            <person name="Zhan B."/>
            <person name="Aroian R.V."/>
            <person name="Pafco B."/>
            <person name="Schwarz E.M."/>
        </authorList>
    </citation>
    <scope>NUCLEOTIDE SEQUENCE [LARGE SCALE GENOMIC DNA]</scope>
    <source>
        <strain evidence="2 3">Aroian</strain>
        <tissue evidence="2">Whole animal</tissue>
    </source>
</reference>
<proteinExistence type="predicted"/>
<dbReference type="EMBL" id="JAVFWL010000004">
    <property type="protein sequence ID" value="KAK6751311.1"/>
    <property type="molecule type" value="Genomic_DNA"/>
</dbReference>
<accession>A0ABR1DLH3</accession>
<evidence type="ECO:0000313" key="3">
    <source>
        <dbReference type="Proteomes" id="UP001303046"/>
    </source>
</evidence>
<organism evidence="2 3">
    <name type="scientific">Necator americanus</name>
    <name type="common">Human hookworm</name>
    <dbReference type="NCBI Taxonomy" id="51031"/>
    <lineage>
        <taxon>Eukaryota</taxon>
        <taxon>Metazoa</taxon>
        <taxon>Ecdysozoa</taxon>
        <taxon>Nematoda</taxon>
        <taxon>Chromadorea</taxon>
        <taxon>Rhabditida</taxon>
        <taxon>Rhabditina</taxon>
        <taxon>Rhabditomorpha</taxon>
        <taxon>Strongyloidea</taxon>
        <taxon>Ancylostomatidae</taxon>
        <taxon>Bunostominae</taxon>
        <taxon>Necator</taxon>
    </lineage>
</organism>
<sequence length="114" mass="12804">MHHIQIVSRIRDLPEIPPSGCPNFRGVWESLRQHRKDCNTMPNSTPMGMDHRHLAIWMWTHSQSLTDNSETSIESATSDGLGRQQDNSEPSIDRLNTAGPLTDCSTPAHPTKYA</sequence>
<keyword evidence="3" id="KW-1185">Reference proteome</keyword>
<feature type="compositionally biased region" description="Polar residues" evidence="1">
    <location>
        <begin position="67"/>
        <end position="90"/>
    </location>
</feature>
<feature type="region of interest" description="Disordered" evidence="1">
    <location>
        <begin position="67"/>
        <end position="114"/>
    </location>
</feature>
<evidence type="ECO:0000256" key="1">
    <source>
        <dbReference type="SAM" id="MobiDB-lite"/>
    </source>
</evidence>
<evidence type="ECO:0000313" key="2">
    <source>
        <dbReference type="EMBL" id="KAK6751311.1"/>
    </source>
</evidence>
<protein>
    <recommendedName>
        <fullName evidence="4">CHHC U11-48K-type domain-containing protein</fullName>
    </recommendedName>
</protein>
<evidence type="ECO:0008006" key="4">
    <source>
        <dbReference type="Google" id="ProtNLM"/>
    </source>
</evidence>
<gene>
    <name evidence="2" type="primary">Necator_chrIV.g16272</name>
    <name evidence="2" type="ORF">RB195_002976</name>
</gene>